<protein>
    <submittedName>
        <fullName evidence="2">Uncharacterized protein</fullName>
    </submittedName>
</protein>
<dbReference type="Proteomes" id="UP000197138">
    <property type="component" value="Unassembled WGS sequence"/>
</dbReference>
<feature type="compositionally biased region" description="Polar residues" evidence="1">
    <location>
        <begin position="120"/>
        <end position="132"/>
    </location>
</feature>
<feature type="compositionally biased region" description="Basic and acidic residues" evidence="1">
    <location>
        <begin position="135"/>
        <end position="144"/>
    </location>
</feature>
<evidence type="ECO:0000313" key="3">
    <source>
        <dbReference type="Proteomes" id="UP000197138"/>
    </source>
</evidence>
<dbReference type="EMBL" id="MTKT01001932">
    <property type="protein sequence ID" value="OWM83419.1"/>
    <property type="molecule type" value="Genomic_DNA"/>
</dbReference>
<accession>A0A218XFE6</accession>
<comment type="caution">
    <text evidence="2">The sequence shown here is derived from an EMBL/GenBank/DDBJ whole genome shotgun (WGS) entry which is preliminary data.</text>
</comment>
<feature type="compositionally biased region" description="Basic and acidic residues" evidence="1">
    <location>
        <begin position="86"/>
        <end position="102"/>
    </location>
</feature>
<name>A0A218XFE6_PUNGR</name>
<dbReference type="AlphaFoldDB" id="A0A218XFE6"/>
<gene>
    <name evidence="2" type="ORF">CDL15_Pgr012900</name>
</gene>
<feature type="compositionally biased region" description="Low complexity" evidence="1">
    <location>
        <begin position="70"/>
        <end position="79"/>
    </location>
</feature>
<evidence type="ECO:0000256" key="1">
    <source>
        <dbReference type="SAM" id="MobiDB-lite"/>
    </source>
</evidence>
<feature type="compositionally biased region" description="Basic residues" evidence="1">
    <location>
        <begin position="159"/>
        <end position="173"/>
    </location>
</feature>
<proteinExistence type="predicted"/>
<feature type="compositionally biased region" description="Basic and acidic residues" evidence="1">
    <location>
        <begin position="211"/>
        <end position="226"/>
    </location>
</feature>
<feature type="region of interest" description="Disordered" evidence="1">
    <location>
        <begin position="62"/>
        <end position="226"/>
    </location>
</feature>
<feature type="compositionally biased region" description="Polar residues" evidence="1">
    <location>
        <begin position="145"/>
        <end position="158"/>
    </location>
</feature>
<reference evidence="3" key="1">
    <citation type="journal article" date="2017" name="Plant J.">
        <title>The pomegranate (Punica granatum L.) genome and the genomics of punicalagin biosynthesis.</title>
        <authorList>
            <person name="Qin G."/>
            <person name="Xu C."/>
            <person name="Ming R."/>
            <person name="Tang H."/>
            <person name="Guyot R."/>
            <person name="Kramer E.M."/>
            <person name="Hu Y."/>
            <person name="Yi X."/>
            <person name="Qi Y."/>
            <person name="Xu X."/>
            <person name="Gao Z."/>
            <person name="Pan H."/>
            <person name="Jian J."/>
            <person name="Tian Y."/>
            <person name="Yue Z."/>
            <person name="Xu Y."/>
        </authorList>
    </citation>
    <scope>NUCLEOTIDE SEQUENCE [LARGE SCALE GENOMIC DNA]</scope>
    <source>
        <strain evidence="3">cv. Dabenzi</strain>
    </source>
</reference>
<evidence type="ECO:0000313" key="2">
    <source>
        <dbReference type="EMBL" id="OWM83419.1"/>
    </source>
</evidence>
<organism evidence="2 3">
    <name type="scientific">Punica granatum</name>
    <name type="common">Pomegranate</name>
    <dbReference type="NCBI Taxonomy" id="22663"/>
    <lineage>
        <taxon>Eukaryota</taxon>
        <taxon>Viridiplantae</taxon>
        <taxon>Streptophyta</taxon>
        <taxon>Embryophyta</taxon>
        <taxon>Tracheophyta</taxon>
        <taxon>Spermatophyta</taxon>
        <taxon>Magnoliopsida</taxon>
        <taxon>eudicotyledons</taxon>
        <taxon>Gunneridae</taxon>
        <taxon>Pentapetalae</taxon>
        <taxon>rosids</taxon>
        <taxon>malvids</taxon>
        <taxon>Myrtales</taxon>
        <taxon>Lythraceae</taxon>
        <taxon>Punica</taxon>
    </lineage>
</organism>
<sequence length="226" mass="25478">MTLLPSSSSSTDFASKHIDFRTSRGLGPQLWRQGAQGGNLGQQQRATTTCTGRGKRAIRLCSEDEQQRNTTRSSRWSRTPAVQQLEEARTSRRAVARGELRKLKGRTPATQQRERRSAVAFNNSSGRGSTAMRSKLKELGKHEQQQNGSASSRMSSTVARRHRQQLRKLKRGRHNIDEQHGSKAAHQVTWEWGPTAHQPRRNDSSGFGELEGNRVNDQREEKKKSP</sequence>